<dbReference type="InterPro" id="IPR054499">
    <property type="entry name" value="DA_C"/>
</dbReference>
<keyword evidence="6" id="KW-1185">Reference proteome</keyword>
<reference evidence="5 6" key="1">
    <citation type="submission" date="2020-01" db="EMBL/GenBank/DDBJ databases">
        <title>Aspergillus terreus IFO 6365 whole genome shotgun sequence.</title>
        <authorList>
            <person name="Kanamasa S."/>
            <person name="Takahashi H."/>
        </authorList>
    </citation>
    <scope>NUCLEOTIDE SEQUENCE [LARGE SCALE GENOMIC DNA]</scope>
    <source>
        <strain evidence="5 6">IFO 6365</strain>
    </source>
</reference>
<dbReference type="OrthoDB" id="5344254at2759"/>
<comment type="similarity">
    <text evidence="2">Belongs to the Diels-Alderase family.</text>
</comment>
<evidence type="ECO:0000313" key="5">
    <source>
        <dbReference type="EMBL" id="GFF20566.1"/>
    </source>
</evidence>
<keyword evidence="1" id="KW-0413">Isomerase</keyword>
<accession>A0A5M3ZB93</accession>
<dbReference type="Pfam" id="PF24137">
    <property type="entry name" value="DA_N"/>
    <property type="match status" value="1"/>
</dbReference>
<dbReference type="Proteomes" id="UP000452235">
    <property type="component" value="Unassembled WGS sequence"/>
</dbReference>
<protein>
    <submittedName>
        <fullName evidence="5">Uncharacterized protein</fullName>
    </submittedName>
</protein>
<comment type="caution">
    <text evidence="5">The sequence shown here is derived from an EMBL/GenBank/DDBJ whole genome shotgun (WGS) entry which is preliminary data.</text>
</comment>
<evidence type="ECO:0000256" key="2">
    <source>
        <dbReference type="ARBA" id="ARBA00046325"/>
    </source>
</evidence>
<proteinExistence type="inferred from homology"/>
<evidence type="ECO:0000259" key="3">
    <source>
        <dbReference type="Pfam" id="PF22903"/>
    </source>
</evidence>
<dbReference type="EMBL" id="BLJY01000012">
    <property type="protein sequence ID" value="GFF20566.1"/>
    <property type="molecule type" value="Genomic_DNA"/>
</dbReference>
<dbReference type="GO" id="GO:0016853">
    <property type="term" value="F:isomerase activity"/>
    <property type="evidence" value="ECO:0007669"/>
    <property type="project" value="UniProtKB-KW"/>
</dbReference>
<sequence length="395" mass="42919">MSTTTTTAATTTFTSTLKVDESIVEDPAPEMDFIPNSGNVFPKLVDKFNKTAVEVWLFDAMAADGTTAFTVSFVRDILTAPAGFRIQINATFSDGTKWTSPLIFPESTITSEGPDLGHGRVVGVWRTDKDTSQAGFEVAADLSTSVVSFDVPGKITGTLKHRSLGYPGLPQTAREAQMAPEAYWMRPIPIADATVDMTFYTTNPDGETTSRRMVIDEDMRATGGVDRSWEPMPWSKVMTDSYFLRAKAGPYVIQVMRLVGRPEQNYELYATARLYRDGKLVCAPLRALPPNGAVDNPGSDDTVVVEKLFDGEGVLAIFRHKNVGCRVEFRSGGPGGERWVFEARHHRAWWSKPSSPPGPNATGHAGFVASVVGGQTGSAESHQGWGISGQVDMPE</sequence>
<evidence type="ECO:0000313" key="6">
    <source>
        <dbReference type="Proteomes" id="UP000452235"/>
    </source>
</evidence>
<dbReference type="AlphaFoldDB" id="A0A5M3ZB93"/>
<dbReference type="Pfam" id="PF22903">
    <property type="entry name" value="DA_C"/>
    <property type="match status" value="1"/>
</dbReference>
<feature type="domain" description="Diels-Alderase N-terminal" evidence="4">
    <location>
        <begin position="12"/>
        <end position="229"/>
    </location>
</feature>
<organism evidence="5 6">
    <name type="scientific">Aspergillus terreus</name>
    <dbReference type="NCBI Taxonomy" id="33178"/>
    <lineage>
        <taxon>Eukaryota</taxon>
        <taxon>Fungi</taxon>
        <taxon>Dikarya</taxon>
        <taxon>Ascomycota</taxon>
        <taxon>Pezizomycotina</taxon>
        <taxon>Eurotiomycetes</taxon>
        <taxon>Eurotiomycetidae</taxon>
        <taxon>Eurotiales</taxon>
        <taxon>Aspergillaceae</taxon>
        <taxon>Aspergillus</taxon>
        <taxon>Aspergillus subgen. Circumdati</taxon>
    </lineage>
</organism>
<feature type="domain" description="Diels-Alderase C-terminal" evidence="3">
    <location>
        <begin position="232"/>
        <end position="393"/>
    </location>
</feature>
<name>A0A5M3ZB93_ASPTE</name>
<evidence type="ECO:0000256" key="1">
    <source>
        <dbReference type="ARBA" id="ARBA00023235"/>
    </source>
</evidence>
<evidence type="ECO:0000259" key="4">
    <source>
        <dbReference type="Pfam" id="PF24137"/>
    </source>
</evidence>
<dbReference type="InterPro" id="IPR056402">
    <property type="entry name" value="DA_N"/>
</dbReference>
<gene>
    <name evidence="5" type="ORF">ATEIFO6365_0012032200</name>
</gene>